<evidence type="ECO:0000256" key="5">
    <source>
        <dbReference type="ARBA" id="ARBA00022989"/>
    </source>
</evidence>
<reference evidence="10" key="1">
    <citation type="submission" date="2016-02" db="EMBL/GenBank/DDBJ databases">
        <title>Halorhodospira halochloris DSM-1059 complete genome, version 2.</title>
        <authorList>
            <person name="Tsukatani Y."/>
        </authorList>
    </citation>
    <scope>NUCLEOTIDE SEQUENCE</scope>
    <source>
        <strain evidence="10">DSM 1059</strain>
    </source>
</reference>
<sequence length="90" mass="10133">MSRQQITTTVLIVAVVCSALAVVVAQHERRAGFVALQDEHDRADRLREEWSMLQLELSALAGHSRLERIARSELGMVTPGRDDVVILKRR</sequence>
<organism evidence="10 11">
    <name type="scientific">Halorhodospira halochloris</name>
    <name type="common">Ectothiorhodospira halochloris</name>
    <dbReference type="NCBI Taxonomy" id="1052"/>
    <lineage>
        <taxon>Bacteria</taxon>
        <taxon>Pseudomonadati</taxon>
        <taxon>Pseudomonadota</taxon>
        <taxon>Gammaproteobacteria</taxon>
        <taxon>Chromatiales</taxon>
        <taxon>Ectothiorhodospiraceae</taxon>
        <taxon>Halorhodospira</taxon>
    </lineage>
</organism>
<dbReference type="AlphaFoldDB" id="A0A0X8XAW0"/>
<evidence type="ECO:0000256" key="2">
    <source>
        <dbReference type="ARBA" id="ARBA00022475"/>
    </source>
</evidence>
<dbReference type="PANTHER" id="PTHR37479">
    <property type="entry name" value="CELL DIVISION PROTEIN FTSL"/>
    <property type="match status" value="1"/>
</dbReference>
<comment type="function">
    <text evidence="8">Essential cell division protein. May link together the upstream cell division proteins, which are predominantly cytoplasmic, with the downstream cell division proteins, which are predominantly periplasmic.</text>
</comment>
<dbReference type="KEGG" id="hhk:HH1059_18300"/>
<dbReference type="GO" id="GO:0005886">
    <property type="term" value="C:plasma membrane"/>
    <property type="evidence" value="ECO:0007669"/>
    <property type="project" value="UniProtKB-SubCell"/>
</dbReference>
<keyword evidence="4 8" id="KW-0812">Transmembrane</keyword>
<name>A0A0X8XAW0_HALHR</name>
<comment type="subcellular location">
    <subcellularLocation>
        <location evidence="8">Cell inner membrane</location>
        <topology evidence="8">Single-pass type II membrane protein</topology>
    </subcellularLocation>
    <subcellularLocation>
        <location evidence="1">Cell membrane</location>
        <topology evidence="1">Single-pass type II membrane protein</topology>
    </subcellularLocation>
    <text evidence="8">Localizes to the division septum where it forms a ring structure.</text>
</comment>
<dbReference type="GO" id="GO:0032153">
    <property type="term" value="C:cell division site"/>
    <property type="evidence" value="ECO:0007669"/>
    <property type="project" value="UniProtKB-UniRule"/>
</dbReference>
<evidence type="ECO:0000256" key="9">
    <source>
        <dbReference type="NCBIfam" id="TIGR02209"/>
    </source>
</evidence>
<comment type="subunit">
    <text evidence="8">Part of a complex composed of FtsB, FtsL and FtsQ.</text>
</comment>
<keyword evidence="5 8" id="KW-1133">Transmembrane helix</keyword>
<gene>
    <name evidence="8" type="primary">ftsL</name>
    <name evidence="10" type="ORF">HH1059_18300</name>
</gene>
<dbReference type="Pfam" id="PF04999">
    <property type="entry name" value="FtsL"/>
    <property type="match status" value="1"/>
</dbReference>
<dbReference type="RefSeq" id="WP_096409870.1">
    <property type="nucleotide sequence ID" value="NZ_AP017372.2"/>
</dbReference>
<evidence type="ECO:0000256" key="1">
    <source>
        <dbReference type="ARBA" id="ARBA00004401"/>
    </source>
</evidence>
<evidence type="ECO:0000256" key="4">
    <source>
        <dbReference type="ARBA" id="ARBA00022692"/>
    </source>
</evidence>
<dbReference type="GO" id="GO:0043093">
    <property type="term" value="P:FtsZ-dependent cytokinesis"/>
    <property type="evidence" value="ECO:0007669"/>
    <property type="project" value="UniProtKB-UniRule"/>
</dbReference>
<keyword evidence="2 8" id="KW-1003">Cell membrane</keyword>
<accession>A0A0X8XAW0</accession>
<dbReference type="InterPro" id="IPR011922">
    <property type="entry name" value="Cell_div_FtsL"/>
</dbReference>
<protein>
    <recommendedName>
        <fullName evidence="8 9">Cell division protein FtsL</fullName>
    </recommendedName>
</protein>
<dbReference type="NCBIfam" id="TIGR02209">
    <property type="entry name" value="ftsL_broad"/>
    <property type="match status" value="1"/>
</dbReference>
<keyword evidence="11" id="KW-1185">Reference proteome</keyword>
<evidence type="ECO:0000256" key="3">
    <source>
        <dbReference type="ARBA" id="ARBA00022618"/>
    </source>
</evidence>
<keyword evidence="3 8" id="KW-0132">Cell division</keyword>
<dbReference type="Proteomes" id="UP000218890">
    <property type="component" value="Chromosome"/>
</dbReference>
<keyword evidence="6 8" id="KW-0472">Membrane</keyword>
<keyword evidence="7 8" id="KW-0131">Cell cycle</keyword>
<dbReference type="OrthoDB" id="5298556at2"/>
<dbReference type="EMBL" id="AP017372">
    <property type="protein sequence ID" value="BAU58519.1"/>
    <property type="molecule type" value="Genomic_DNA"/>
</dbReference>
<evidence type="ECO:0000256" key="6">
    <source>
        <dbReference type="ARBA" id="ARBA00023136"/>
    </source>
</evidence>
<evidence type="ECO:0000313" key="10">
    <source>
        <dbReference type="EMBL" id="BAU58519.1"/>
    </source>
</evidence>
<keyword evidence="8" id="KW-0997">Cell inner membrane</keyword>
<dbReference type="PANTHER" id="PTHR37479:SF1">
    <property type="entry name" value="CELL DIVISION PROTEIN FTSL"/>
    <property type="match status" value="1"/>
</dbReference>
<evidence type="ECO:0000313" key="11">
    <source>
        <dbReference type="Proteomes" id="UP000218890"/>
    </source>
</evidence>
<dbReference type="HAMAP" id="MF_00910">
    <property type="entry name" value="FtsL"/>
    <property type="match status" value="1"/>
</dbReference>
<comment type="similarity">
    <text evidence="8">Belongs to the FtsL family.</text>
</comment>
<proteinExistence type="inferred from homology"/>
<evidence type="ECO:0000256" key="7">
    <source>
        <dbReference type="ARBA" id="ARBA00023306"/>
    </source>
</evidence>
<evidence type="ECO:0000256" key="8">
    <source>
        <dbReference type="HAMAP-Rule" id="MF_00910"/>
    </source>
</evidence>